<gene>
    <name evidence="1" type="ORF">S03H2_21991</name>
</gene>
<feature type="non-terminal residue" evidence="1">
    <location>
        <position position="1"/>
    </location>
</feature>
<proteinExistence type="predicted"/>
<comment type="caution">
    <text evidence="1">The sequence shown here is derived from an EMBL/GenBank/DDBJ whole genome shotgun (WGS) entry which is preliminary data.</text>
</comment>
<protein>
    <submittedName>
        <fullName evidence="1">Uncharacterized protein</fullName>
    </submittedName>
</protein>
<dbReference type="EMBL" id="BARU01011773">
    <property type="protein sequence ID" value="GAH33145.1"/>
    <property type="molecule type" value="Genomic_DNA"/>
</dbReference>
<accession>X1FKU3</accession>
<reference evidence="1" key="1">
    <citation type="journal article" date="2014" name="Front. Microbiol.">
        <title>High frequency of phylogenetically diverse reductive dehalogenase-homologous genes in deep subseafloor sedimentary metagenomes.</title>
        <authorList>
            <person name="Kawai M."/>
            <person name="Futagami T."/>
            <person name="Toyoda A."/>
            <person name="Takaki Y."/>
            <person name="Nishi S."/>
            <person name="Hori S."/>
            <person name="Arai W."/>
            <person name="Tsubouchi T."/>
            <person name="Morono Y."/>
            <person name="Uchiyama I."/>
            <person name="Ito T."/>
            <person name="Fujiyama A."/>
            <person name="Inagaki F."/>
            <person name="Takami H."/>
        </authorList>
    </citation>
    <scope>NUCLEOTIDE SEQUENCE</scope>
    <source>
        <strain evidence="1">Expedition CK06-06</strain>
    </source>
</reference>
<dbReference type="AlphaFoldDB" id="X1FKU3"/>
<evidence type="ECO:0000313" key="1">
    <source>
        <dbReference type="EMBL" id="GAH33145.1"/>
    </source>
</evidence>
<name>X1FKU3_9ZZZZ</name>
<organism evidence="1">
    <name type="scientific">marine sediment metagenome</name>
    <dbReference type="NCBI Taxonomy" id="412755"/>
    <lineage>
        <taxon>unclassified sequences</taxon>
        <taxon>metagenomes</taxon>
        <taxon>ecological metagenomes</taxon>
    </lineage>
</organism>
<sequence>PNPINPIAIQLAMNKFKGISRYVKRKKYTTQYQLLKNTR</sequence>